<accession>Q47257</accession>
<protein>
    <submittedName>
        <fullName evidence="1">M.EcoHK31I polypeptide beta</fullName>
    </submittedName>
</protein>
<reference evidence="1" key="1">
    <citation type="journal article" date="1995" name="Nucleic Acids Res.">
        <title>A bacterial methyltransferase M.EcoHK311 requires two proteins for in vitro methylation.</title>
        <authorList>
            <person name="Lee K.F."/>
            <person name="Kam K.M."/>
            <person name="Shaw P.C."/>
        </authorList>
    </citation>
    <scope>NUCLEOTIDE SEQUENCE</scope>
    <source>
        <strain evidence="1">HK31</strain>
    </source>
</reference>
<sequence length="176" mass="20327">MQNSSKKESLNGLLLKMFPDCSTATMDKTSKLSSIRWSNSGMAFRGEYWMQNTLEHPSVEEECTLSQVLETCAPLESFLNPEQLESLINRAKERGQMLPEPLLQAYQKQISILSSMQVLDEKQPQDLKQKDTGTMEKPTLLTQEEVQMLYVRRMLPSEYERLQGFPENWTLIDSEQ</sequence>
<gene>
    <name evidence="1" type="primary">ecoHK31IM beta</name>
</gene>
<dbReference type="PIR" id="S53984">
    <property type="entry name" value="I41076"/>
</dbReference>
<dbReference type="EMBL" id="X82231">
    <property type="protein sequence ID" value="CAA57705.1"/>
    <property type="molecule type" value="Genomic_DNA"/>
</dbReference>
<name>Q47257_ECOLX</name>
<dbReference type="AlphaFoldDB" id="Q47257"/>
<dbReference type="REBASE" id="3561">
    <property type="entry name" value="M.EcoHK31I"/>
</dbReference>
<organism evidence="1">
    <name type="scientific">Escherichia coli</name>
    <dbReference type="NCBI Taxonomy" id="562"/>
    <lineage>
        <taxon>Bacteria</taxon>
        <taxon>Pseudomonadati</taxon>
        <taxon>Pseudomonadota</taxon>
        <taxon>Gammaproteobacteria</taxon>
        <taxon>Enterobacterales</taxon>
        <taxon>Enterobacteriaceae</taxon>
        <taxon>Escherichia</taxon>
    </lineage>
</organism>
<dbReference type="Gene3D" id="3.90.120.30">
    <property type="match status" value="1"/>
</dbReference>
<reference evidence="1" key="3">
    <citation type="journal article" date="1998" name="Biol. Chem.">
        <title>Sequence comparison of the EcoHK31I and EaeI restriction-modification systems suggests an intergenic transfer of genetic material.</title>
        <authorList>
            <person name="Lee K.F."/>
            <person name="Shaw P.C."/>
            <person name="Picone S.J."/>
            <person name="Wilson G.G."/>
            <person name="Lunnen K.D."/>
        </authorList>
    </citation>
    <scope>NUCLEOTIDE SEQUENCE</scope>
    <source>
        <strain evidence="1">HK31</strain>
    </source>
</reference>
<evidence type="ECO:0000313" key="1">
    <source>
        <dbReference type="EMBL" id="CAA57705.1"/>
    </source>
</evidence>
<reference evidence="1" key="2">
    <citation type="submission" date="1997-12" db="EMBL/GenBank/DDBJ databases">
        <authorList>
            <person name="Shaw P."/>
        </authorList>
    </citation>
    <scope>NUCLEOTIDE SEQUENCE</scope>
    <source>
        <strain evidence="1">HK31</strain>
    </source>
</reference>
<proteinExistence type="predicted"/>